<name>A0A6J4MHI2_9BACT</name>
<gene>
    <name evidence="2" type="ORF">AVDCRST_MAG68-4185</name>
</gene>
<feature type="compositionally biased region" description="Basic and acidic residues" evidence="1">
    <location>
        <begin position="42"/>
        <end position="51"/>
    </location>
</feature>
<feature type="region of interest" description="Disordered" evidence="1">
    <location>
        <begin position="1"/>
        <end position="51"/>
    </location>
</feature>
<evidence type="ECO:0000256" key="1">
    <source>
        <dbReference type="SAM" id="MobiDB-lite"/>
    </source>
</evidence>
<evidence type="ECO:0000313" key="2">
    <source>
        <dbReference type="EMBL" id="CAA9357593.1"/>
    </source>
</evidence>
<accession>A0A6J4MHI2</accession>
<dbReference type="AlphaFoldDB" id="A0A6J4MHI2"/>
<protein>
    <submittedName>
        <fullName evidence="2">Uncharacterized protein</fullName>
    </submittedName>
</protein>
<organism evidence="2">
    <name type="scientific">uncultured Gemmatimonadota bacterium</name>
    <dbReference type="NCBI Taxonomy" id="203437"/>
    <lineage>
        <taxon>Bacteria</taxon>
        <taxon>Pseudomonadati</taxon>
        <taxon>Gemmatimonadota</taxon>
        <taxon>environmental samples</taxon>
    </lineage>
</organism>
<proteinExistence type="predicted"/>
<sequence>MNRPGPANRRRSNSLQSANLTRKHPTIKALRSYAKQGRLKRSHGDTEASCG</sequence>
<reference evidence="2" key="1">
    <citation type="submission" date="2020-02" db="EMBL/GenBank/DDBJ databases">
        <authorList>
            <person name="Meier V. D."/>
        </authorList>
    </citation>
    <scope>NUCLEOTIDE SEQUENCE</scope>
    <source>
        <strain evidence="2">AVDCRST_MAG68</strain>
    </source>
</reference>
<dbReference type="EMBL" id="CADCTW010000191">
    <property type="protein sequence ID" value="CAA9357593.1"/>
    <property type="molecule type" value="Genomic_DNA"/>
</dbReference>